<protein>
    <submittedName>
        <fullName evidence="1">Uncharacterized protein</fullName>
    </submittedName>
</protein>
<dbReference type="HOGENOM" id="CLU_3162954_0_0_2"/>
<dbReference type="AlphaFoldDB" id="A0A0A7GCP9"/>
<evidence type="ECO:0000313" key="1">
    <source>
        <dbReference type="EMBL" id="AIY89643.1"/>
    </source>
</evidence>
<gene>
    <name evidence="1" type="ORF">GACE_2273</name>
</gene>
<reference evidence="1 2" key="1">
    <citation type="journal article" date="2015" name="Appl. Environ. Microbiol.">
        <title>The Geoglobus acetivorans genome: Fe(III) reduction, acetate utilization, autotrophic growth, and degradation of aromatic compounds in a hyperthermophilic archaeon.</title>
        <authorList>
            <person name="Mardanov A.V."/>
            <person name="Slododkina G.B."/>
            <person name="Slobodkin A.I."/>
            <person name="Beletsky A.V."/>
            <person name="Gavrilov S.N."/>
            <person name="Kublanov I.V."/>
            <person name="Bonch-Osmolovskaya E.A."/>
            <person name="Skryabin K.G."/>
            <person name="Ravin N.V."/>
        </authorList>
    </citation>
    <scope>NUCLEOTIDE SEQUENCE [LARGE SCALE GENOMIC DNA]</scope>
    <source>
        <strain evidence="1 2">SBH6</strain>
    </source>
</reference>
<accession>A0A0A7GCP9</accession>
<name>A0A0A7GCP9_GEOAI</name>
<sequence>MEESSYFRFLLRMIFKTSATYLLTDSPAPTGTTDISTIIKKNGQKLK</sequence>
<dbReference type="Proteomes" id="UP000030624">
    <property type="component" value="Chromosome"/>
</dbReference>
<proteinExistence type="predicted"/>
<dbReference type="KEGG" id="gac:GACE_2273"/>
<organism evidence="1 2">
    <name type="scientific">Geoglobus acetivorans</name>
    <dbReference type="NCBI Taxonomy" id="565033"/>
    <lineage>
        <taxon>Archaea</taxon>
        <taxon>Methanobacteriati</taxon>
        <taxon>Methanobacteriota</taxon>
        <taxon>Archaeoglobi</taxon>
        <taxon>Archaeoglobales</taxon>
        <taxon>Archaeoglobaceae</taxon>
        <taxon>Geoglobus</taxon>
    </lineage>
</organism>
<dbReference type="EMBL" id="CP009552">
    <property type="protein sequence ID" value="AIY89643.1"/>
    <property type="molecule type" value="Genomic_DNA"/>
</dbReference>
<evidence type="ECO:0000313" key="2">
    <source>
        <dbReference type="Proteomes" id="UP000030624"/>
    </source>
</evidence>